<evidence type="ECO:0000259" key="14">
    <source>
        <dbReference type="PROSITE" id="PS51546"/>
    </source>
</evidence>
<dbReference type="Gene3D" id="3.10.20.770">
    <property type="match status" value="1"/>
</dbReference>
<keyword evidence="2" id="KW-0547">Nucleotide-binding</keyword>
<feature type="domain" description="PIK helical" evidence="13">
    <location>
        <begin position="839"/>
        <end position="1015"/>
    </location>
</feature>
<dbReference type="Pfam" id="PF00794">
    <property type="entry name" value="PI3K_rbd"/>
    <property type="match status" value="1"/>
</dbReference>
<dbReference type="InterPro" id="IPR035892">
    <property type="entry name" value="C2_domain_sf"/>
</dbReference>
<dbReference type="GO" id="GO:0005737">
    <property type="term" value="C:cytoplasm"/>
    <property type="evidence" value="ECO:0007669"/>
    <property type="project" value="TreeGrafter"/>
</dbReference>
<dbReference type="GO" id="GO:0005942">
    <property type="term" value="C:phosphatidylinositol 3-kinase complex"/>
    <property type="evidence" value="ECO:0007669"/>
    <property type="project" value="TreeGrafter"/>
</dbReference>
<evidence type="ECO:0000259" key="15">
    <source>
        <dbReference type="PROSITE" id="PS51547"/>
    </source>
</evidence>
<dbReference type="FunFam" id="3.30.1010.10:FF:000001">
    <property type="entry name" value="Phosphatidylinositol 4-phosphate 3-kinase C2 domain-containing subunit beta"/>
    <property type="match status" value="1"/>
</dbReference>
<dbReference type="Pfam" id="PF00787">
    <property type="entry name" value="PX"/>
    <property type="match status" value="1"/>
</dbReference>
<dbReference type="PROSITE" id="PS50290">
    <property type="entry name" value="PI3_4_KINASE_3"/>
    <property type="match status" value="1"/>
</dbReference>
<dbReference type="GO" id="GO:0016477">
    <property type="term" value="P:cell migration"/>
    <property type="evidence" value="ECO:0007669"/>
    <property type="project" value="TreeGrafter"/>
</dbReference>
<organism evidence="16 17">
    <name type="scientific">Nezara viridula</name>
    <name type="common">Southern green stink bug</name>
    <name type="synonym">Cimex viridulus</name>
    <dbReference type="NCBI Taxonomy" id="85310"/>
    <lineage>
        <taxon>Eukaryota</taxon>
        <taxon>Metazoa</taxon>
        <taxon>Ecdysozoa</taxon>
        <taxon>Arthropoda</taxon>
        <taxon>Hexapoda</taxon>
        <taxon>Insecta</taxon>
        <taxon>Pterygota</taxon>
        <taxon>Neoptera</taxon>
        <taxon>Paraneoptera</taxon>
        <taxon>Hemiptera</taxon>
        <taxon>Heteroptera</taxon>
        <taxon>Panheteroptera</taxon>
        <taxon>Pentatomomorpha</taxon>
        <taxon>Pentatomoidea</taxon>
        <taxon>Pentatomidae</taxon>
        <taxon>Pentatominae</taxon>
        <taxon>Nezara</taxon>
    </lineage>
</organism>
<evidence type="ECO:0000313" key="17">
    <source>
        <dbReference type="Proteomes" id="UP001152798"/>
    </source>
</evidence>
<dbReference type="SUPFAM" id="SSF54236">
    <property type="entry name" value="Ubiquitin-like"/>
    <property type="match status" value="1"/>
</dbReference>
<dbReference type="InterPro" id="IPR018936">
    <property type="entry name" value="PI3/4_kinase_CS"/>
</dbReference>
<evidence type="ECO:0000313" key="16">
    <source>
        <dbReference type="EMBL" id="CAH1392677.1"/>
    </source>
</evidence>
<dbReference type="FunFam" id="2.60.40.150:FF:000205">
    <property type="entry name" value="Uncharacterized protein, isoform A"/>
    <property type="match status" value="1"/>
</dbReference>
<feature type="region of interest" description="Disordered" evidence="9">
    <location>
        <begin position="62"/>
        <end position="123"/>
    </location>
</feature>
<dbReference type="SMART" id="SM00144">
    <property type="entry name" value="PI3K_rbd"/>
    <property type="match status" value="1"/>
</dbReference>
<feature type="compositionally biased region" description="Low complexity" evidence="9">
    <location>
        <begin position="70"/>
        <end position="83"/>
    </location>
</feature>
<keyword evidence="1" id="KW-0808">Transferase</keyword>
<feature type="region of interest" description="Disordered" evidence="9">
    <location>
        <begin position="298"/>
        <end position="317"/>
    </location>
</feature>
<keyword evidence="4" id="KW-0067">ATP-binding</keyword>
<dbReference type="SUPFAM" id="SSF56112">
    <property type="entry name" value="Protein kinase-like (PK-like)"/>
    <property type="match status" value="1"/>
</dbReference>
<dbReference type="InterPro" id="IPR015433">
    <property type="entry name" value="PI3/4_kinase"/>
</dbReference>
<feature type="domain" description="C2 PI3K-type" evidence="15">
    <location>
        <begin position="659"/>
        <end position="827"/>
    </location>
</feature>
<dbReference type="GO" id="GO:0048015">
    <property type="term" value="P:phosphatidylinositol-mediated signaling"/>
    <property type="evidence" value="ECO:0007669"/>
    <property type="project" value="TreeGrafter"/>
</dbReference>
<sequence>MIKLRMSKISQSDYDKKYQEDLEKAQALSLETLALEKFRQEKQKTELQNTHSFVVKSGHVALRGKNTGKSNSSENVRNRNVLSKATQRPRPSCIEPKSASLPKIPPPQVIRRDGTSTSSWETSNSSDDLISFHSCHTNDTSQYSSYFQKSSHSSAAGNTEFIQLNRQPSSSNSPSTHEKSSFYDLGSFHFHPPSNILKSSSGVRGTDFHNTHIEKKSSGNLIDFNTSTTDGLTSRDKNVRVSLLEAFDPLVTCDSQYATPKDVIYESYDPFDFLYSTIADSIAPNIKHEPIYSTITKTTSSPIQTPAPPLPPRNSTIKKDATKKVKTKCSSRLYENIMPIERRTNLHDPDVIAFHLNVKKIRERYDYTDSFTNLGIVISPMIENCYKIDTSIKLIIHCSSLNIIHPITLTCDVNSSVEHVLMHIVCELDSDSVDQYMLKVYGLAEYLESNTCLADYEYVHNCIKLEKDVELSLLRKDSIYRKLLRTEEDDIHDKPISLAELLPKEPVQPISYESLLIVLETLENEIDRIIAASRESTDSFSNIQPLSVLQAVKAVCALLGNIETLQISQALDNFVHACEEFPISQSSTRSKPEIVDDSGNYSVVVFRDDTFADNLYQHCDNIRSAVQGLIKMYCCMFRADFQLLPLQPTATTSKLSSEISDSVLLYIGCIHRISQKWNSEEFSIEAQIFHGTRPVSSRACSQPVMLEVSTSPYKRAVFDTWLHFEGINTYQSIPVSALPRESRIVVVVIGQKLVEETIQKVELGWAAIQLFNYNGELVQGGYLLPFWEGERSKRLGPAPGPGTHPYGDIDPVIGIELQDYGFDLKFPKIDIHPIPPDGVYDFCSLDLNTQQQLLEIISQDTFSNPMDVDREIMWEKRHYLLNHPQALPKVLLAAHSWDYSCLQDLHSMLHSWAPLDHVSALQLLLPCFADNEVRSFAVDCISKLKSDELVDYLPQIVQALKYENYEASALSKLLLERSLSSPRVAHYLYWLLVQELPGGTPQNSCELIDKSLVSEARYYRRLQLVLRALWAISGEALRKTFVSQDLLVKRMSDIAESVKQSKESTRLNVLMEGLHGLHKSLTDDPTCLPLSPSLHVNGIHVKSSSYFPSNTLPLKINFTSEEAIIPAIFKVGDDLKQDMLTLQMIRIMNKLWLKEGLDLKIVTFGCVPTGFKKGMIEMVPEAETLRKIQVEFGVTGSFKEWPIAEWLAKHNPSALDYERAVANFTASCAGYCVATYVLGICDRHNDNIMLKTSGHLFHIDFGKFLGDAQMFGNFKRDRTPFVLTSDMAYVINGGDKPSAKFHNFVDLCCNAFNIVRKRGNILLNLFGLMASSGASGLTVDSVRYVQDALLPELSNAEAAATFARMIQSSLKSWFTQINFFLHNLAQLRFTGDHNDDELLSFVPKRYSMHQEGRLKSVEVYGYQKRYDPEKYYMYILKVERVGQKDPSYLFRSYKEFCEFHQKLCLLFPLVKCYSLPGSSLHMGRSNIKQVADKRMHDIKKFLQSLFIMADEICHSDLVYTFFHPLLRDQQESSIHEHKLKEQKKDRNPGCSSNFIKGQIKLSFYYQRETLWVMVHHVRELPSLSGGQEPSTYVKVYLLPDPIKATKRKTKVVRKNCHPSFMETLEYRMPLEIVQERFLQATVWNHDTLQENEFLGGTTINLADVDDLTKEVTGWYLLGNVSRRIMGSMNF</sequence>
<keyword evidence="5" id="KW-0443">Lipid metabolism</keyword>
<evidence type="ECO:0000256" key="5">
    <source>
        <dbReference type="ARBA" id="ARBA00023098"/>
    </source>
</evidence>
<dbReference type="Gene3D" id="3.30.1520.10">
    <property type="entry name" value="Phox-like domain"/>
    <property type="match status" value="1"/>
</dbReference>
<dbReference type="GO" id="GO:0043491">
    <property type="term" value="P:phosphatidylinositol 3-kinase/protein kinase B signal transduction"/>
    <property type="evidence" value="ECO:0007669"/>
    <property type="project" value="TreeGrafter"/>
</dbReference>
<evidence type="ECO:0000256" key="9">
    <source>
        <dbReference type="SAM" id="MobiDB-lite"/>
    </source>
</evidence>
<dbReference type="PROSITE" id="PS51547">
    <property type="entry name" value="C2_PI3K"/>
    <property type="match status" value="1"/>
</dbReference>
<feature type="domain" description="PI3K/PI4K catalytic" evidence="12">
    <location>
        <begin position="1100"/>
        <end position="1374"/>
    </location>
</feature>
<dbReference type="Pfam" id="PF00613">
    <property type="entry name" value="PI3Ka"/>
    <property type="match status" value="1"/>
</dbReference>
<dbReference type="CDD" id="cd08381">
    <property type="entry name" value="C2B_PI3K_class_II"/>
    <property type="match status" value="1"/>
</dbReference>
<dbReference type="InterPro" id="IPR016024">
    <property type="entry name" value="ARM-type_fold"/>
</dbReference>
<dbReference type="InterPro" id="IPR001683">
    <property type="entry name" value="PX_dom"/>
</dbReference>
<gene>
    <name evidence="16" type="ORF">NEZAVI_LOCUS3454</name>
</gene>
<dbReference type="InterPro" id="IPR036871">
    <property type="entry name" value="PX_dom_sf"/>
</dbReference>
<dbReference type="PROSITE" id="PS51545">
    <property type="entry name" value="PIK_HELICAL"/>
    <property type="match status" value="1"/>
</dbReference>
<dbReference type="GO" id="GO:0035005">
    <property type="term" value="F:1-phosphatidylinositol-4-phosphate 3-kinase activity"/>
    <property type="evidence" value="ECO:0007669"/>
    <property type="project" value="UniProtKB-EC"/>
</dbReference>
<comment type="catalytic activity">
    <reaction evidence="6">
        <text>a 1,2-diacyl-sn-glycero-3-phospho-(1D-myo-inositol) + ATP = a 1,2-diacyl-sn-glycero-3-phospho-(1D-myo-inositol-3-phosphate) + ADP + H(+)</text>
        <dbReference type="Rhea" id="RHEA:12709"/>
        <dbReference type="ChEBI" id="CHEBI:15378"/>
        <dbReference type="ChEBI" id="CHEBI:30616"/>
        <dbReference type="ChEBI" id="CHEBI:57880"/>
        <dbReference type="ChEBI" id="CHEBI:58088"/>
        <dbReference type="ChEBI" id="CHEBI:456216"/>
        <dbReference type="EC" id="2.7.1.137"/>
    </reaction>
    <physiologicalReaction direction="left-to-right" evidence="6">
        <dbReference type="Rhea" id="RHEA:12710"/>
    </physiologicalReaction>
</comment>
<evidence type="ECO:0000259" key="12">
    <source>
        <dbReference type="PROSITE" id="PS50290"/>
    </source>
</evidence>
<name>A0A9P0E5H8_NEZVI</name>
<evidence type="ECO:0000256" key="2">
    <source>
        <dbReference type="ARBA" id="ARBA00022741"/>
    </source>
</evidence>
<evidence type="ECO:0008006" key="18">
    <source>
        <dbReference type="Google" id="ProtNLM"/>
    </source>
</evidence>
<dbReference type="GO" id="GO:0005524">
    <property type="term" value="F:ATP binding"/>
    <property type="evidence" value="ECO:0007669"/>
    <property type="project" value="UniProtKB-KW"/>
</dbReference>
<reference evidence="16" key="1">
    <citation type="submission" date="2022-01" db="EMBL/GenBank/DDBJ databases">
        <authorList>
            <person name="King R."/>
        </authorList>
    </citation>
    <scope>NUCLEOTIDE SEQUENCE</scope>
</reference>
<dbReference type="InterPro" id="IPR036940">
    <property type="entry name" value="PI3/4_kinase_cat_sf"/>
</dbReference>
<dbReference type="SUPFAM" id="SSF49562">
    <property type="entry name" value="C2 domain (Calcium/lipid-binding domain, CaLB)"/>
    <property type="match status" value="2"/>
</dbReference>
<evidence type="ECO:0000259" key="11">
    <source>
        <dbReference type="PROSITE" id="PS50195"/>
    </source>
</evidence>
<comment type="similarity">
    <text evidence="8">Belongs to the PI3/PI4-kinase family.</text>
</comment>
<evidence type="ECO:0000256" key="4">
    <source>
        <dbReference type="ARBA" id="ARBA00022840"/>
    </source>
</evidence>
<evidence type="ECO:0000256" key="8">
    <source>
        <dbReference type="PROSITE-ProRule" id="PRU00880"/>
    </source>
</evidence>
<dbReference type="Gene3D" id="1.25.40.70">
    <property type="entry name" value="Phosphatidylinositol 3-kinase, accessory domain (PIK)"/>
    <property type="match status" value="1"/>
</dbReference>
<dbReference type="GO" id="GO:0035091">
    <property type="term" value="F:phosphatidylinositol binding"/>
    <property type="evidence" value="ECO:0007669"/>
    <property type="project" value="InterPro"/>
</dbReference>
<evidence type="ECO:0000259" key="13">
    <source>
        <dbReference type="PROSITE" id="PS51545"/>
    </source>
</evidence>
<accession>A0A9P0E5H8</accession>
<dbReference type="Proteomes" id="UP001152798">
    <property type="component" value="Chromosome 2"/>
</dbReference>
<evidence type="ECO:0000256" key="7">
    <source>
        <dbReference type="ARBA" id="ARBA00029297"/>
    </source>
</evidence>
<keyword evidence="17" id="KW-1185">Reference proteome</keyword>
<dbReference type="PROSITE" id="PS00916">
    <property type="entry name" value="PI3_4_KINASE_2"/>
    <property type="match status" value="1"/>
</dbReference>
<dbReference type="PROSITE" id="PS51546">
    <property type="entry name" value="PI3K_RBD"/>
    <property type="match status" value="1"/>
</dbReference>
<dbReference type="GO" id="GO:0016303">
    <property type="term" value="F:1-phosphatidylinositol-3-kinase activity"/>
    <property type="evidence" value="ECO:0007669"/>
    <property type="project" value="UniProtKB-EC"/>
</dbReference>
<dbReference type="InterPro" id="IPR000008">
    <property type="entry name" value="C2_dom"/>
</dbReference>
<dbReference type="InterPro" id="IPR042236">
    <property type="entry name" value="PI3K_accessory_sf"/>
</dbReference>
<dbReference type="SMART" id="SM00146">
    <property type="entry name" value="PI3Kc"/>
    <property type="match status" value="1"/>
</dbReference>
<feature type="domain" description="C2" evidence="10">
    <location>
        <begin position="1555"/>
        <end position="1675"/>
    </location>
</feature>
<dbReference type="Gene3D" id="3.30.1010.10">
    <property type="entry name" value="Phosphatidylinositol 3-kinase Catalytic Subunit, Chain A, domain 4"/>
    <property type="match status" value="1"/>
</dbReference>
<dbReference type="SMART" id="SM00239">
    <property type="entry name" value="C2"/>
    <property type="match status" value="1"/>
</dbReference>
<protein>
    <recommendedName>
        <fullName evidence="18">Phosphatidylinositol-4-phosphate 3-kinase</fullName>
    </recommendedName>
</protein>
<dbReference type="InterPro" id="IPR000341">
    <property type="entry name" value="PI3K_Ras-bd_dom"/>
</dbReference>
<dbReference type="Pfam" id="PF00454">
    <property type="entry name" value="PI3_PI4_kinase"/>
    <property type="match status" value="1"/>
</dbReference>
<dbReference type="PROSITE" id="PS50195">
    <property type="entry name" value="PX"/>
    <property type="match status" value="1"/>
</dbReference>
<dbReference type="CDD" id="cd04012">
    <property type="entry name" value="C2A_PI3K_class_II"/>
    <property type="match status" value="1"/>
</dbReference>
<evidence type="ECO:0000256" key="1">
    <source>
        <dbReference type="ARBA" id="ARBA00022679"/>
    </source>
</evidence>
<evidence type="ECO:0000256" key="3">
    <source>
        <dbReference type="ARBA" id="ARBA00022777"/>
    </source>
</evidence>
<dbReference type="SUPFAM" id="SSF48371">
    <property type="entry name" value="ARM repeat"/>
    <property type="match status" value="1"/>
</dbReference>
<comment type="catalytic activity">
    <reaction evidence="7">
        <text>a 1,2-diacyl-sn-glycero-3-phospho-(1D-myo-inositol 4-phosphate) + ATP = a 1,2-diacyl-sn-glycero-3-phospho-(1D-myo-inositol-3,4-bisphosphate) + ADP + H(+)</text>
        <dbReference type="Rhea" id="RHEA:18373"/>
        <dbReference type="ChEBI" id="CHEBI:15378"/>
        <dbReference type="ChEBI" id="CHEBI:30616"/>
        <dbReference type="ChEBI" id="CHEBI:57658"/>
        <dbReference type="ChEBI" id="CHEBI:58178"/>
        <dbReference type="ChEBI" id="CHEBI:456216"/>
        <dbReference type="EC" id="2.7.1.154"/>
    </reaction>
    <physiologicalReaction direction="left-to-right" evidence="7">
        <dbReference type="Rhea" id="RHEA:18374"/>
    </physiologicalReaction>
</comment>
<dbReference type="FunFam" id="3.30.1520.10:FF:000006">
    <property type="entry name" value="Phosphatidylinositol 4-phosphate 3-kinase C2 domain-containing subunit alpha"/>
    <property type="match status" value="1"/>
</dbReference>
<dbReference type="GO" id="GO:0005886">
    <property type="term" value="C:plasma membrane"/>
    <property type="evidence" value="ECO:0007669"/>
    <property type="project" value="TreeGrafter"/>
</dbReference>
<dbReference type="Gene3D" id="2.60.40.150">
    <property type="entry name" value="C2 domain"/>
    <property type="match status" value="2"/>
</dbReference>
<dbReference type="InterPro" id="IPR001263">
    <property type="entry name" value="PI3K_accessory_dom"/>
</dbReference>
<dbReference type="InterPro" id="IPR000403">
    <property type="entry name" value="PI3/4_kinase_cat_dom"/>
</dbReference>
<keyword evidence="3" id="KW-0418">Kinase</keyword>
<dbReference type="SMART" id="SM00312">
    <property type="entry name" value="PX"/>
    <property type="match status" value="1"/>
</dbReference>
<dbReference type="PROSITE" id="PS50004">
    <property type="entry name" value="C2"/>
    <property type="match status" value="1"/>
</dbReference>
<feature type="domain" description="PI3K-RBD" evidence="14">
    <location>
        <begin position="389"/>
        <end position="475"/>
    </location>
</feature>
<dbReference type="SMART" id="SM00145">
    <property type="entry name" value="PI3Ka"/>
    <property type="match status" value="1"/>
</dbReference>
<dbReference type="SUPFAM" id="SSF64268">
    <property type="entry name" value="PX domain"/>
    <property type="match status" value="1"/>
</dbReference>
<dbReference type="FunFam" id="1.10.1070.11:FF:000003">
    <property type="entry name" value="Phosphatidylinositol 4-phosphate 3-kinase C2 domain-containing subunit beta"/>
    <property type="match status" value="1"/>
</dbReference>
<dbReference type="Gene3D" id="1.10.1070.11">
    <property type="entry name" value="Phosphatidylinositol 3-/4-kinase, catalytic domain"/>
    <property type="match status" value="1"/>
</dbReference>
<dbReference type="InterPro" id="IPR011009">
    <property type="entry name" value="Kinase-like_dom_sf"/>
</dbReference>
<evidence type="ECO:0000256" key="6">
    <source>
        <dbReference type="ARBA" id="ARBA00023985"/>
    </source>
</evidence>
<proteinExistence type="inferred from homology"/>
<dbReference type="PANTHER" id="PTHR10048">
    <property type="entry name" value="PHOSPHATIDYLINOSITOL KINASE"/>
    <property type="match status" value="1"/>
</dbReference>
<evidence type="ECO:0000259" key="10">
    <source>
        <dbReference type="PROSITE" id="PS50004"/>
    </source>
</evidence>
<dbReference type="OrthoDB" id="67688at2759"/>
<dbReference type="PANTHER" id="PTHR10048:SF14">
    <property type="entry name" value="LD28067P"/>
    <property type="match status" value="1"/>
</dbReference>
<dbReference type="Pfam" id="PF00168">
    <property type="entry name" value="C2"/>
    <property type="match status" value="1"/>
</dbReference>
<dbReference type="Pfam" id="PF00792">
    <property type="entry name" value="PI3K_C2"/>
    <property type="match status" value="1"/>
</dbReference>
<dbReference type="EMBL" id="OV725078">
    <property type="protein sequence ID" value="CAH1392677.1"/>
    <property type="molecule type" value="Genomic_DNA"/>
</dbReference>
<dbReference type="InterPro" id="IPR002420">
    <property type="entry name" value="PI3K-type_C2_dom"/>
</dbReference>
<dbReference type="CDD" id="cd05166">
    <property type="entry name" value="PI3Kc_II"/>
    <property type="match status" value="1"/>
</dbReference>
<dbReference type="FunFam" id="1.25.40.70:FF:000014">
    <property type="entry name" value="Phosphatidylinositol-4-phosphate 3-kinase C2 domain-containing subunit beta"/>
    <property type="match status" value="1"/>
</dbReference>
<feature type="domain" description="PX" evidence="11">
    <location>
        <begin position="1412"/>
        <end position="1529"/>
    </location>
</feature>
<dbReference type="InterPro" id="IPR029071">
    <property type="entry name" value="Ubiquitin-like_domsf"/>
</dbReference>